<reference evidence="1 2" key="1">
    <citation type="journal article" date="2021" name="Elife">
        <title>Chloroplast acquisition without the gene transfer in kleptoplastic sea slugs, Plakobranchus ocellatus.</title>
        <authorList>
            <person name="Maeda T."/>
            <person name="Takahashi S."/>
            <person name="Yoshida T."/>
            <person name="Shimamura S."/>
            <person name="Takaki Y."/>
            <person name="Nagai Y."/>
            <person name="Toyoda A."/>
            <person name="Suzuki Y."/>
            <person name="Arimoto A."/>
            <person name="Ishii H."/>
            <person name="Satoh N."/>
            <person name="Nishiyama T."/>
            <person name="Hasebe M."/>
            <person name="Maruyama T."/>
            <person name="Minagawa J."/>
            <person name="Obokata J."/>
            <person name="Shigenobu S."/>
        </authorList>
    </citation>
    <scope>NUCLEOTIDE SEQUENCE [LARGE SCALE GENOMIC DNA]</scope>
</reference>
<sequence>MSQSPGQKWASSLNNALLTRWVLDCYGRLPRAQALDNDEIKKALMKRHDLTEIGNSGNWHRFINSLLFTAEVISFYPVRAVLEEKHTWRHPYLEGIMDEGDWSIAPSNHLQNLVITPSPYAMRQTLFDELEEMEKQGVIRKSNYLCAIRSSY</sequence>
<organism evidence="1 2">
    <name type="scientific">Plakobranchus ocellatus</name>
    <dbReference type="NCBI Taxonomy" id="259542"/>
    <lineage>
        <taxon>Eukaryota</taxon>
        <taxon>Metazoa</taxon>
        <taxon>Spiralia</taxon>
        <taxon>Lophotrochozoa</taxon>
        <taxon>Mollusca</taxon>
        <taxon>Gastropoda</taxon>
        <taxon>Heterobranchia</taxon>
        <taxon>Euthyneura</taxon>
        <taxon>Panpulmonata</taxon>
        <taxon>Sacoglossa</taxon>
        <taxon>Placobranchoidea</taxon>
        <taxon>Plakobranchidae</taxon>
        <taxon>Plakobranchus</taxon>
    </lineage>
</organism>
<dbReference type="AlphaFoldDB" id="A0AAV3ZGV4"/>
<comment type="caution">
    <text evidence="1">The sequence shown here is derived from an EMBL/GenBank/DDBJ whole genome shotgun (WGS) entry which is preliminary data.</text>
</comment>
<evidence type="ECO:0000313" key="2">
    <source>
        <dbReference type="Proteomes" id="UP000735302"/>
    </source>
</evidence>
<dbReference type="EMBL" id="BLXT01002457">
    <property type="protein sequence ID" value="GFN94543.1"/>
    <property type="molecule type" value="Genomic_DNA"/>
</dbReference>
<accession>A0AAV3ZGV4</accession>
<evidence type="ECO:0000313" key="1">
    <source>
        <dbReference type="EMBL" id="GFN94543.1"/>
    </source>
</evidence>
<proteinExistence type="predicted"/>
<gene>
    <name evidence="1" type="ORF">PoB_002104900</name>
</gene>
<name>A0AAV3ZGV4_9GAST</name>
<protein>
    <submittedName>
        <fullName evidence="1">Uncharacterized protein</fullName>
    </submittedName>
</protein>
<keyword evidence="2" id="KW-1185">Reference proteome</keyword>
<dbReference type="Proteomes" id="UP000735302">
    <property type="component" value="Unassembled WGS sequence"/>
</dbReference>